<keyword evidence="2" id="KW-1185">Reference proteome</keyword>
<proteinExistence type="predicted"/>
<dbReference type="AlphaFoldDB" id="A0A151JRL6"/>
<dbReference type="EMBL" id="KQ978619">
    <property type="protein sequence ID" value="KYN29781.1"/>
    <property type="molecule type" value="Genomic_DNA"/>
</dbReference>
<dbReference type="Proteomes" id="UP000078492">
    <property type="component" value="Unassembled WGS sequence"/>
</dbReference>
<protein>
    <submittedName>
        <fullName evidence="1">Uncharacterized protein</fullName>
    </submittedName>
</protein>
<reference evidence="1 2" key="1">
    <citation type="submission" date="2015-09" db="EMBL/GenBank/DDBJ databases">
        <title>Trachymyrmex cornetzi WGS genome.</title>
        <authorList>
            <person name="Nygaard S."/>
            <person name="Hu H."/>
            <person name="Boomsma J."/>
            <person name="Zhang G."/>
        </authorList>
    </citation>
    <scope>NUCLEOTIDE SEQUENCE [LARGE SCALE GENOMIC DNA]</scope>
    <source>
        <strain evidence="1">Tcor2-1</strain>
        <tissue evidence="1">Whole body</tissue>
    </source>
</reference>
<name>A0A151JRL6_9HYME</name>
<evidence type="ECO:0000313" key="2">
    <source>
        <dbReference type="Proteomes" id="UP000078492"/>
    </source>
</evidence>
<accession>A0A151JRL6</accession>
<sequence length="94" mass="10466">MKKDIPNIAKINITKNSSRQMLKRAGNDIARAKRRVRIPLAPFTSRSTRPTFATLTTRSKVGDTKYFSIMSLSTRPVGMKIHISATSRISSSSN</sequence>
<evidence type="ECO:0000313" key="1">
    <source>
        <dbReference type="EMBL" id="KYN29781.1"/>
    </source>
</evidence>
<organism evidence="1 2">
    <name type="scientific">Trachymyrmex cornetzi</name>
    <dbReference type="NCBI Taxonomy" id="471704"/>
    <lineage>
        <taxon>Eukaryota</taxon>
        <taxon>Metazoa</taxon>
        <taxon>Ecdysozoa</taxon>
        <taxon>Arthropoda</taxon>
        <taxon>Hexapoda</taxon>
        <taxon>Insecta</taxon>
        <taxon>Pterygota</taxon>
        <taxon>Neoptera</taxon>
        <taxon>Endopterygota</taxon>
        <taxon>Hymenoptera</taxon>
        <taxon>Apocrita</taxon>
        <taxon>Aculeata</taxon>
        <taxon>Formicoidea</taxon>
        <taxon>Formicidae</taxon>
        <taxon>Myrmicinae</taxon>
        <taxon>Trachymyrmex</taxon>
    </lineage>
</organism>
<gene>
    <name evidence="1" type="ORF">ALC57_00786</name>
</gene>